<comment type="pathway">
    <text evidence="2">Glycolipid biosynthesis; glycosylphosphatidylinositol-anchor biosynthesis.</text>
</comment>
<dbReference type="EC" id="2.4.1.-" evidence="12"/>
<evidence type="ECO:0000256" key="2">
    <source>
        <dbReference type="ARBA" id="ARBA00004687"/>
    </source>
</evidence>
<keyword evidence="9 12" id="KW-1133">Transmembrane helix</keyword>
<gene>
    <name evidence="14" type="primary">GPI10</name>
    <name evidence="14" type="ORF">TWF694_003352</name>
</gene>
<dbReference type="AlphaFoldDB" id="A0AAV9WXY3"/>
<evidence type="ECO:0000256" key="4">
    <source>
        <dbReference type="ARBA" id="ARBA00022502"/>
    </source>
</evidence>
<feature type="transmembrane region" description="Helical" evidence="12">
    <location>
        <begin position="274"/>
        <end position="293"/>
    </location>
</feature>
<evidence type="ECO:0000256" key="8">
    <source>
        <dbReference type="ARBA" id="ARBA00022824"/>
    </source>
</evidence>
<dbReference type="Proteomes" id="UP001365542">
    <property type="component" value="Unassembled WGS sequence"/>
</dbReference>
<dbReference type="EMBL" id="JAVHJO010000013">
    <property type="protein sequence ID" value="KAK6529977.1"/>
    <property type="molecule type" value="Genomic_DNA"/>
</dbReference>
<evidence type="ECO:0000313" key="15">
    <source>
        <dbReference type="Proteomes" id="UP001365542"/>
    </source>
</evidence>
<dbReference type="Pfam" id="PF03901">
    <property type="entry name" value="Glyco_transf_22"/>
    <property type="match status" value="1"/>
</dbReference>
<feature type="transmembrane region" description="Helical" evidence="12">
    <location>
        <begin position="299"/>
        <end position="317"/>
    </location>
</feature>
<keyword evidence="8 12" id="KW-0256">Endoplasmic reticulum</keyword>
<keyword evidence="10 12" id="KW-0472">Membrane</keyword>
<accession>A0AAV9WXY3</accession>
<keyword evidence="15" id="KW-1185">Reference proteome</keyword>
<evidence type="ECO:0000256" key="9">
    <source>
        <dbReference type="ARBA" id="ARBA00022989"/>
    </source>
</evidence>
<evidence type="ECO:0000256" key="11">
    <source>
        <dbReference type="ARBA" id="ARBA00024708"/>
    </source>
</evidence>
<comment type="function">
    <text evidence="11">Mannosyltransferase involved in glycosylphosphatidylinositol-anchor biosynthesis. Transfers the third mannose to Man2-GlcN-acyl-PI during GPI precursor assembly.</text>
</comment>
<evidence type="ECO:0000256" key="1">
    <source>
        <dbReference type="ARBA" id="ARBA00004477"/>
    </source>
</evidence>
<evidence type="ECO:0000256" key="5">
    <source>
        <dbReference type="ARBA" id="ARBA00022676"/>
    </source>
</evidence>
<evidence type="ECO:0000256" key="3">
    <source>
        <dbReference type="ARBA" id="ARBA00006065"/>
    </source>
</evidence>
<keyword evidence="4" id="KW-0337">GPI-anchor biosynthesis</keyword>
<organism evidence="14 15">
    <name type="scientific">Orbilia ellipsospora</name>
    <dbReference type="NCBI Taxonomy" id="2528407"/>
    <lineage>
        <taxon>Eukaryota</taxon>
        <taxon>Fungi</taxon>
        <taxon>Dikarya</taxon>
        <taxon>Ascomycota</taxon>
        <taxon>Pezizomycotina</taxon>
        <taxon>Orbiliomycetes</taxon>
        <taxon>Orbiliales</taxon>
        <taxon>Orbiliaceae</taxon>
        <taxon>Orbilia</taxon>
    </lineage>
</organism>
<evidence type="ECO:0000256" key="6">
    <source>
        <dbReference type="ARBA" id="ARBA00022679"/>
    </source>
</evidence>
<proteinExistence type="inferred from homology"/>
<dbReference type="PANTHER" id="PTHR22760">
    <property type="entry name" value="GLYCOSYLTRANSFERASE"/>
    <property type="match status" value="1"/>
</dbReference>
<keyword evidence="6" id="KW-0808">Transferase</keyword>
<dbReference type="GO" id="GO:0005789">
    <property type="term" value="C:endoplasmic reticulum membrane"/>
    <property type="evidence" value="ECO:0007669"/>
    <property type="project" value="UniProtKB-SubCell"/>
</dbReference>
<feature type="transmembrane region" description="Helical" evidence="12">
    <location>
        <begin position="324"/>
        <end position="345"/>
    </location>
</feature>
<evidence type="ECO:0000256" key="10">
    <source>
        <dbReference type="ARBA" id="ARBA00023136"/>
    </source>
</evidence>
<evidence type="ECO:0000256" key="13">
    <source>
        <dbReference type="SAM" id="SignalP"/>
    </source>
</evidence>
<sequence>MTFFPKQSTLLVFFIVLAIRLENALTITTFFQPDEYFQSLELAAAWRNTGGYVTWEWMQAIRSTFYPRIFDSVYFIADTTAKKWNISPATNAELLVVAPKLIGAVTAAIGDVYTGLLAKKIWGPDAGQYALLFSICSAWNWFCSTRTFSNCLETTLTIVSMTYWPWKSYSTRDLTLASFFAALAFTVRPTNGLITWAIGPLLLKQLSSFSQRAFAVVHIAIVSAIVIFANALLDSKLYGRITLPFIEFYRLNVTQSIAEFYGVSPWHYYYSQGLPLLLTGYLPLALFSLYRGFSSPSFAARHLVLLANIVPIAFMTTRHKEVRFLYPLLPIFHVLMAGVGMPALPQRWSKVWVIVGMVALNLPIAYYTAYVHQRGVVDVANWLRKEHYALSVPPATLGEDWDILDAKYKARVGFLMPCHSTPWGSYMWEAIRRNHTTSGPQPNAWFLTCEPPLGIPIEDRRSYLDEADQFYANTTEFLMQWFGTPPVLAVGEKGYAQGGIDRNKRWPEKLVTFEATAALVEGYLRIGEPDCGYKECNRFFNSHFHDDWRRKGDVIVWCLR</sequence>
<dbReference type="PANTHER" id="PTHR22760:SF4">
    <property type="entry name" value="GPI MANNOSYLTRANSFERASE 3"/>
    <property type="match status" value="1"/>
</dbReference>
<feature type="transmembrane region" description="Helical" evidence="12">
    <location>
        <begin position="213"/>
        <end position="233"/>
    </location>
</feature>
<name>A0AAV9WXY3_9PEZI</name>
<keyword evidence="13" id="KW-0732">Signal</keyword>
<dbReference type="GO" id="GO:0000026">
    <property type="term" value="F:alpha-1,2-mannosyltransferase activity"/>
    <property type="evidence" value="ECO:0007669"/>
    <property type="project" value="TreeGrafter"/>
</dbReference>
<evidence type="ECO:0000256" key="7">
    <source>
        <dbReference type="ARBA" id="ARBA00022692"/>
    </source>
</evidence>
<keyword evidence="7 12" id="KW-0812">Transmembrane</keyword>
<protein>
    <recommendedName>
        <fullName evidence="12">Mannosyltransferase</fullName>
        <ecNumber evidence="12">2.4.1.-</ecNumber>
    </recommendedName>
</protein>
<evidence type="ECO:0000256" key="12">
    <source>
        <dbReference type="RuleBase" id="RU363075"/>
    </source>
</evidence>
<keyword evidence="5 12" id="KW-0328">Glycosyltransferase</keyword>
<dbReference type="GO" id="GO:0006506">
    <property type="term" value="P:GPI anchor biosynthetic process"/>
    <property type="evidence" value="ECO:0007669"/>
    <property type="project" value="UniProtKB-KW"/>
</dbReference>
<feature type="transmembrane region" description="Helical" evidence="12">
    <location>
        <begin position="351"/>
        <end position="369"/>
    </location>
</feature>
<feature type="signal peptide" evidence="13">
    <location>
        <begin position="1"/>
        <end position="24"/>
    </location>
</feature>
<comment type="similarity">
    <text evidence="3">Belongs to the glycosyltransferase 22 family. PIGB subfamily.</text>
</comment>
<dbReference type="InterPro" id="IPR005599">
    <property type="entry name" value="GPI_mannosylTrfase"/>
</dbReference>
<reference evidence="14 15" key="1">
    <citation type="submission" date="2019-10" db="EMBL/GenBank/DDBJ databases">
        <authorList>
            <person name="Palmer J.M."/>
        </authorList>
    </citation>
    <scope>NUCLEOTIDE SEQUENCE [LARGE SCALE GENOMIC DNA]</scope>
    <source>
        <strain evidence="14 15">TWF694</strain>
    </source>
</reference>
<feature type="chain" id="PRO_5043833042" description="Mannosyltransferase" evidence="13">
    <location>
        <begin position="25"/>
        <end position="560"/>
    </location>
</feature>
<evidence type="ECO:0000313" key="14">
    <source>
        <dbReference type="EMBL" id="KAK6529977.1"/>
    </source>
</evidence>
<comment type="subcellular location">
    <subcellularLocation>
        <location evidence="1 12">Endoplasmic reticulum membrane</location>
        <topology evidence="1 12">Multi-pass membrane protein</topology>
    </subcellularLocation>
</comment>
<comment type="caution">
    <text evidence="14">The sequence shown here is derived from an EMBL/GenBank/DDBJ whole genome shotgun (WGS) entry which is preliminary data.</text>
</comment>